<proteinExistence type="predicted"/>
<reference evidence="1" key="1">
    <citation type="submission" date="2013-11" db="EMBL/GenBank/DDBJ databases">
        <title>Genome sequence of the fusiform rust pathogen reveals effectors for host alternation and coevolution with pine.</title>
        <authorList>
            <consortium name="DOE Joint Genome Institute"/>
            <person name="Smith K."/>
            <person name="Pendleton A."/>
            <person name="Kubisiak T."/>
            <person name="Anderson C."/>
            <person name="Salamov A."/>
            <person name="Aerts A."/>
            <person name="Riley R."/>
            <person name="Clum A."/>
            <person name="Lindquist E."/>
            <person name="Ence D."/>
            <person name="Campbell M."/>
            <person name="Kronenberg Z."/>
            <person name="Feau N."/>
            <person name="Dhillon B."/>
            <person name="Hamelin R."/>
            <person name="Burleigh J."/>
            <person name="Smith J."/>
            <person name="Yandell M."/>
            <person name="Nelson C."/>
            <person name="Grigoriev I."/>
            <person name="Davis J."/>
        </authorList>
    </citation>
    <scope>NUCLEOTIDE SEQUENCE</scope>
    <source>
        <strain evidence="1">G11</strain>
    </source>
</reference>
<organism evidence="1 2">
    <name type="scientific">Cronartium quercuum f. sp. fusiforme G11</name>
    <dbReference type="NCBI Taxonomy" id="708437"/>
    <lineage>
        <taxon>Eukaryota</taxon>
        <taxon>Fungi</taxon>
        <taxon>Dikarya</taxon>
        <taxon>Basidiomycota</taxon>
        <taxon>Pucciniomycotina</taxon>
        <taxon>Pucciniomycetes</taxon>
        <taxon>Pucciniales</taxon>
        <taxon>Coleosporiaceae</taxon>
        <taxon>Cronartium</taxon>
    </lineage>
</organism>
<sequence>MSYLSNIPSWCHAALCFCGPNALVKMSTSCSLPVEMCTAELLLHSSNGLGKSCIILDASECNQTESRQAAPIAMNSA</sequence>
<dbReference type="EMBL" id="MU167221">
    <property type="protein sequence ID" value="KAG0150245.1"/>
    <property type="molecule type" value="Genomic_DNA"/>
</dbReference>
<dbReference type="Proteomes" id="UP000886653">
    <property type="component" value="Unassembled WGS sequence"/>
</dbReference>
<evidence type="ECO:0000313" key="2">
    <source>
        <dbReference type="Proteomes" id="UP000886653"/>
    </source>
</evidence>
<dbReference type="AlphaFoldDB" id="A0A9P6NVI8"/>
<accession>A0A9P6NVI8</accession>
<protein>
    <submittedName>
        <fullName evidence="1">Uncharacterized protein</fullName>
    </submittedName>
</protein>
<evidence type="ECO:0000313" key="1">
    <source>
        <dbReference type="EMBL" id="KAG0150245.1"/>
    </source>
</evidence>
<keyword evidence="2" id="KW-1185">Reference proteome</keyword>
<name>A0A9P6NVI8_9BASI</name>
<comment type="caution">
    <text evidence="1">The sequence shown here is derived from an EMBL/GenBank/DDBJ whole genome shotgun (WGS) entry which is preliminary data.</text>
</comment>
<gene>
    <name evidence="1" type="ORF">CROQUDRAFT_88280</name>
</gene>